<dbReference type="NCBIfam" id="NF033516">
    <property type="entry name" value="transpos_IS3"/>
    <property type="match status" value="1"/>
</dbReference>
<keyword evidence="4" id="KW-1185">Reference proteome</keyword>
<reference evidence="3 4" key="1">
    <citation type="submission" date="2019-02" db="EMBL/GenBank/DDBJ databases">
        <title>Deep-cultivation of Planctomycetes and their phenomic and genomic characterization uncovers novel biology.</title>
        <authorList>
            <person name="Wiegand S."/>
            <person name="Jogler M."/>
            <person name="Boedeker C."/>
            <person name="Pinto D."/>
            <person name="Vollmers J."/>
            <person name="Rivas-Marin E."/>
            <person name="Kohn T."/>
            <person name="Peeters S.H."/>
            <person name="Heuer A."/>
            <person name="Rast P."/>
            <person name="Oberbeckmann S."/>
            <person name="Bunk B."/>
            <person name="Jeske O."/>
            <person name="Meyerdierks A."/>
            <person name="Storesund J.E."/>
            <person name="Kallscheuer N."/>
            <person name="Luecker S."/>
            <person name="Lage O.M."/>
            <person name="Pohl T."/>
            <person name="Merkel B.J."/>
            <person name="Hornburger P."/>
            <person name="Mueller R.-W."/>
            <person name="Bruemmer F."/>
            <person name="Labrenz M."/>
            <person name="Spormann A.M."/>
            <person name="Op Den Camp H."/>
            <person name="Overmann J."/>
            <person name="Amann R."/>
            <person name="Jetten M.S.M."/>
            <person name="Mascher T."/>
            <person name="Medema M.H."/>
            <person name="Devos D.P."/>
            <person name="Kaster A.-K."/>
            <person name="Ovreas L."/>
            <person name="Rohde M."/>
            <person name="Galperin M.Y."/>
            <person name="Jogler C."/>
        </authorList>
    </citation>
    <scope>NUCLEOTIDE SEQUENCE [LARGE SCALE GENOMIC DNA]</scope>
    <source>
        <strain evidence="3 4">Poly41</strain>
    </source>
</reference>
<dbReference type="PANTHER" id="PTHR46889:SF5">
    <property type="entry name" value="INTEGRASE PROTEIN"/>
    <property type="match status" value="1"/>
</dbReference>
<dbReference type="Gene3D" id="3.30.420.10">
    <property type="entry name" value="Ribonuclease H-like superfamily/Ribonuclease H"/>
    <property type="match status" value="1"/>
</dbReference>
<dbReference type="EMBL" id="SJPV01000012">
    <property type="protein sequence ID" value="TWU32612.1"/>
    <property type="molecule type" value="Genomic_DNA"/>
</dbReference>
<sequence length="404" mass="45444">MIAAEELGRQVGVSNACDALTVSRATLYRRRLPQQKTASRAASPRALSEEERSNVRQELYSDRFIDQSPYQVYAALLDEGNYLCSVRTMYRILAQNKTNRERRDQLKRPNYRKPELLATGPNQVWSWDITKLKGPETWTYYYLYVILDIFSRYTVGWMLAHREQANLAKKLIQETIEKQKVVRDQLIIHSDRGPSMTSHSVANLMGSLGVTKSHSRPHVSNDNPYSESQFKTMKYQPEFPSRFGSYQDALSHSRQFFGWYNNEHYHSGIGLVTPASLHYGLADGIIASRTNTLDLAFATKPERFVNGVPRPAKLPTAAWINPPVQLPVNEKRPPEIHCPGGPQEASLTHPRSGYPLAGCVPAEPASVSPNATNLPDNKTLNTRVMPEKIPGVRGLAPDSAGFTH</sequence>
<feature type="domain" description="Integrase catalytic" evidence="2">
    <location>
        <begin position="117"/>
        <end position="282"/>
    </location>
</feature>
<proteinExistence type="predicted"/>
<dbReference type="InterPro" id="IPR012337">
    <property type="entry name" value="RNaseH-like_sf"/>
</dbReference>
<dbReference type="PANTHER" id="PTHR46889">
    <property type="entry name" value="TRANSPOSASE INSF FOR INSERTION SEQUENCE IS3B-RELATED"/>
    <property type="match status" value="1"/>
</dbReference>
<organism evidence="3 4">
    <name type="scientific">Novipirellula artificiosorum</name>
    <dbReference type="NCBI Taxonomy" id="2528016"/>
    <lineage>
        <taxon>Bacteria</taxon>
        <taxon>Pseudomonadati</taxon>
        <taxon>Planctomycetota</taxon>
        <taxon>Planctomycetia</taxon>
        <taxon>Pirellulales</taxon>
        <taxon>Pirellulaceae</taxon>
        <taxon>Novipirellula</taxon>
    </lineage>
</organism>
<dbReference type="InterPro" id="IPR001584">
    <property type="entry name" value="Integrase_cat-core"/>
</dbReference>
<evidence type="ECO:0000313" key="4">
    <source>
        <dbReference type="Proteomes" id="UP000319143"/>
    </source>
</evidence>
<dbReference type="Proteomes" id="UP000319143">
    <property type="component" value="Unassembled WGS sequence"/>
</dbReference>
<name>A0A5C6D6R8_9BACT</name>
<gene>
    <name evidence="3" type="ORF">Poly41_55900</name>
</gene>
<dbReference type="InterPro" id="IPR048020">
    <property type="entry name" value="Transpos_IS3"/>
</dbReference>
<dbReference type="PROSITE" id="PS50994">
    <property type="entry name" value="INTEGRASE"/>
    <property type="match status" value="1"/>
</dbReference>
<dbReference type="Pfam" id="PF00665">
    <property type="entry name" value="rve"/>
    <property type="match status" value="1"/>
</dbReference>
<dbReference type="InterPro" id="IPR036397">
    <property type="entry name" value="RNaseH_sf"/>
</dbReference>
<dbReference type="InterPro" id="IPR050900">
    <property type="entry name" value="Transposase_IS3/IS150/IS904"/>
</dbReference>
<evidence type="ECO:0000259" key="2">
    <source>
        <dbReference type="PROSITE" id="PS50994"/>
    </source>
</evidence>
<dbReference type="SUPFAM" id="SSF53098">
    <property type="entry name" value="Ribonuclease H-like"/>
    <property type="match status" value="1"/>
</dbReference>
<protein>
    <submittedName>
        <fullName evidence="3">Integrase core domain protein</fullName>
    </submittedName>
</protein>
<feature type="region of interest" description="Disordered" evidence="1">
    <location>
        <begin position="33"/>
        <end position="53"/>
    </location>
</feature>
<evidence type="ECO:0000256" key="1">
    <source>
        <dbReference type="SAM" id="MobiDB-lite"/>
    </source>
</evidence>
<dbReference type="GO" id="GO:0003676">
    <property type="term" value="F:nucleic acid binding"/>
    <property type="evidence" value="ECO:0007669"/>
    <property type="project" value="InterPro"/>
</dbReference>
<dbReference type="GO" id="GO:0015074">
    <property type="term" value="P:DNA integration"/>
    <property type="evidence" value="ECO:0007669"/>
    <property type="project" value="InterPro"/>
</dbReference>
<comment type="caution">
    <text evidence="3">The sequence shown here is derived from an EMBL/GenBank/DDBJ whole genome shotgun (WGS) entry which is preliminary data.</text>
</comment>
<accession>A0A5C6D6R8</accession>
<dbReference type="AlphaFoldDB" id="A0A5C6D6R8"/>
<evidence type="ECO:0000313" key="3">
    <source>
        <dbReference type="EMBL" id="TWU32612.1"/>
    </source>
</evidence>